<evidence type="ECO:0000313" key="2">
    <source>
        <dbReference type="Proteomes" id="UP000821845"/>
    </source>
</evidence>
<evidence type="ECO:0000313" key="1">
    <source>
        <dbReference type="EMBL" id="KAH6939960.1"/>
    </source>
</evidence>
<keyword evidence="2" id="KW-1185">Reference proteome</keyword>
<organism evidence="1 2">
    <name type="scientific">Hyalomma asiaticum</name>
    <name type="common">Tick</name>
    <dbReference type="NCBI Taxonomy" id="266040"/>
    <lineage>
        <taxon>Eukaryota</taxon>
        <taxon>Metazoa</taxon>
        <taxon>Ecdysozoa</taxon>
        <taxon>Arthropoda</taxon>
        <taxon>Chelicerata</taxon>
        <taxon>Arachnida</taxon>
        <taxon>Acari</taxon>
        <taxon>Parasitiformes</taxon>
        <taxon>Ixodida</taxon>
        <taxon>Ixodoidea</taxon>
        <taxon>Ixodidae</taxon>
        <taxon>Hyalomminae</taxon>
        <taxon>Hyalomma</taxon>
    </lineage>
</organism>
<proteinExistence type="predicted"/>
<name>A0ACB7SZC9_HYAAI</name>
<gene>
    <name evidence="1" type="ORF">HPB50_022990</name>
</gene>
<protein>
    <submittedName>
        <fullName evidence="1">Uncharacterized protein</fullName>
    </submittedName>
</protein>
<sequence length="638" mass="71418">MRTTLCLSCLAQVQCRKLYAVETTMADATDFHPVLNDLGYSAGISAANAPPYPLLPCTAASGSPCRIFYHLSALNEVLFPVQLELQEVLSPCAQLSLTSFADKGLEAIHDSEKTKRAVFLLDQLLRTHSCIQNLRVKGSGAKLLVEVLKANASLKELSVHGSVICESGPHEFAQYLKVNTSLTTLSILEDDTSDTSCFEWMAEGLLVNKTIEKVNLTNISFDRENAKLVARIFAENKVIRSFNTFYNPQSLSHLVSADCGMWHEPISNNETLEELSFPIFIWNFAQWNNFFRTASRKVNLKKIAVFVHTAAFPCVCSFFDVLRESGAEEKVSFGSCYLLDNVDWITSKAFSDFNVYSYGQQLTWLAQLLTSCAHVTSMRFNISMDDLSSVSPVSACIQAATSLQKLDLALYNGHRGTQDKQPWSQLAETLRQKTSLREITVDVFRDVAPAQCRDQIRRLSGALSSHESLRRVHFRAAHSIELAAFLRNFAERVTDNYILLGVTLNGRLETEAVPDYIVIRDVARRNCGLVRRATNFTKGLRVDRCTAGALEQVWRHAGLLEELADQQSLSMTEATSMVRSALRSIEGLHDFMRITNVVKDSVVCKPRPDGRLQLDALNEDCWRLVRRYLAVDDVVESI</sequence>
<dbReference type="EMBL" id="CM023482">
    <property type="protein sequence ID" value="KAH6939960.1"/>
    <property type="molecule type" value="Genomic_DNA"/>
</dbReference>
<reference evidence="1" key="1">
    <citation type="submission" date="2020-05" db="EMBL/GenBank/DDBJ databases">
        <title>Large-scale comparative analyses of tick genomes elucidate their genetic diversity and vector capacities.</title>
        <authorList>
            <person name="Jia N."/>
            <person name="Wang J."/>
            <person name="Shi W."/>
            <person name="Du L."/>
            <person name="Sun Y."/>
            <person name="Zhan W."/>
            <person name="Jiang J."/>
            <person name="Wang Q."/>
            <person name="Zhang B."/>
            <person name="Ji P."/>
            <person name="Sakyi L.B."/>
            <person name="Cui X."/>
            <person name="Yuan T."/>
            <person name="Jiang B."/>
            <person name="Yang W."/>
            <person name="Lam T.T.-Y."/>
            <person name="Chang Q."/>
            <person name="Ding S."/>
            <person name="Wang X."/>
            <person name="Zhu J."/>
            <person name="Ruan X."/>
            <person name="Zhao L."/>
            <person name="Wei J."/>
            <person name="Que T."/>
            <person name="Du C."/>
            <person name="Cheng J."/>
            <person name="Dai P."/>
            <person name="Han X."/>
            <person name="Huang E."/>
            <person name="Gao Y."/>
            <person name="Liu J."/>
            <person name="Shao H."/>
            <person name="Ye R."/>
            <person name="Li L."/>
            <person name="Wei W."/>
            <person name="Wang X."/>
            <person name="Wang C."/>
            <person name="Yang T."/>
            <person name="Huo Q."/>
            <person name="Li W."/>
            <person name="Guo W."/>
            <person name="Chen H."/>
            <person name="Zhou L."/>
            <person name="Ni X."/>
            <person name="Tian J."/>
            <person name="Zhou Y."/>
            <person name="Sheng Y."/>
            <person name="Liu T."/>
            <person name="Pan Y."/>
            <person name="Xia L."/>
            <person name="Li J."/>
            <person name="Zhao F."/>
            <person name="Cao W."/>
        </authorList>
    </citation>
    <scope>NUCLEOTIDE SEQUENCE</scope>
    <source>
        <strain evidence="1">Hyas-2018</strain>
    </source>
</reference>
<dbReference type="Proteomes" id="UP000821845">
    <property type="component" value="Chromosome 2"/>
</dbReference>
<comment type="caution">
    <text evidence="1">The sequence shown here is derived from an EMBL/GenBank/DDBJ whole genome shotgun (WGS) entry which is preliminary data.</text>
</comment>
<accession>A0ACB7SZC9</accession>